<feature type="region of interest" description="Disordered" evidence="1">
    <location>
        <begin position="1"/>
        <end position="184"/>
    </location>
</feature>
<feature type="region of interest" description="Disordered" evidence="1">
    <location>
        <begin position="502"/>
        <end position="534"/>
    </location>
</feature>
<feature type="compositionally biased region" description="Low complexity" evidence="1">
    <location>
        <begin position="412"/>
        <end position="427"/>
    </location>
</feature>
<feature type="compositionally biased region" description="Polar residues" evidence="1">
    <location>
        <begin position="502"/>
        <end position="518"/>
    </location>
</feature>
<evidence type="ECO:0000313" key="3">
    <source>
        <dbReference type="Proteomes" id="UP000728032"/>
    </source>
</evidence>
<sequence>MNQQEFRHEIRQQYQSPEHKTPQQIQQDMRQSGRESDPHFQQYSQQSPQRQQPKQQQNYSQEEYQRFQTSERQMRGEFSHLSDTYPSYPSTTSRDMRSHDMDSPPNRSGQSSVGAPIPRTVPLHTVTQQLATSSAASSPPSGSTLSPKHKSIQSQQQLYAQQLQPKKTPPQVPECWSPPTDLSPILDVSPSIEAAEQEIMERIKSSGESLSTIMPSIPRATSGTITGMIADFNKAMEALGTESPTEEHYEMASKLKRMERESKIQSQRQQSAQQKVSKQQTSTQKTTIDATSGNPPIIVMTSGPNQSTIPLQLQLNPQAVVSGQALLPSPQVEQQLQQQQILIQQQQQFLQIQIEQQKLQKQMTEQLTIRQQQEMDKQKTQKDVLIQPIPPQPLPQPQPTKPEVIKQDKQVSTSTPPSMSSTPTSATNKQLINKSVAPVMVKPDLMANKNTDVTVQMSVLSSSGGTRKNLHRRLPHPTAEEMQTAVQLAAVHNVSQQQQQQRLGTTVSSAPTVSTQRPVSPLMPRKTQSSVISSQTILNPSMRRTNLSTSTVLTTATSTQVSSAVMPSTSIYDRISPSPYALGQTVLRSHTPITPGADFSDSQSETSGDKGKRRKLPSVPFDEEPISPVIATRKLIKDRLAGRAAISSTSIASKRIPPLRSSSSLDGTVMGLTAQRRPQSPFSSTSDIWVKDWSCMPASGRASGYGGPLSVYPAVNVWRTSVHSLTSPTRFPSYMKNLKDQLWEELKTATEEKHRLMSLRNRDKDFYRRSETDLQQLFDIYSSPIRRRRGRYKSKNASDSRIYRSLSPTIRDDIPFKSYEFESLHPTRTGIELGISPVSGYRSNPRIRLRLEPESLSQHAFLKELHNNAAGVGCLRCPPAELSTVSDLESVADEDDHLTREEKAAKVRAEIKRRRQQMADSGRLYRHSFDGSGLPYGQMDDIYGQSALIDDYYNYSPTTHQMPKDYYNGRLRTNYSQPSLHSMHGPDPYSNYHNYDPRLVNVNMSGAYRQNRNVNQRDAALLRRPNFAHPDVGSLLSATESDTPSEYMDPLHNTPLYYIIKSNCTEMV</sequence>
<dbReference type="Proteomes" id="UP000728032">
    <property type="component" value="Unassembled WGS sequence"/>
</dbReference>
<feature type="compositionally biased region" description="Basic and acidic residues" evidence="1">
    <location>
        <begin position="1"/>
        <end position="21"/>
    </location>
</feature>
<dbReference type="AlphaFoldDB" id="A0A7R9LTA2"/>
<accession>A0A7R9LTA2</accession>
<organism evidence="2">
    <name type="scientific">Oppiella nova</name>
    <dbReference type="NCBI Taxonomy" id="334625"/>
    <lineage>
        <taxon>Eukaryota</taxon>
        <taxon>Metazoa</taxon>
        <taxon>Ecdysozoa</taxon>
        <taxon>Arthropoda</taxon>
        <taxon>Chelicerata</taxon>
        <taxon>Arachnida</taxon>
        <taxon>Acari</taxon>
        <taxon>Acariformes</taxon>
        <taxon>Sarcoptiformes</taxon>
        <taxon>Oribatida</taxon>
        <taxon>Brachypylina</taxon>
        <taxon>Oppioidea</taxon>
        <taxon>Oppiidae</taxon>
        <taxon>Oppiella</taxon>
    </lineage>
</organism>
<keyword evidence="3" id="KW-1185">Reference proteome</keyword>
<proteinExistence type="predicted"/>
<dbReference type="EMBL" id="OC917581">
    <property type="protein sequence ID" value="CAD7647457.1"/>
    <property type="molecule type" value="Genomic_DNA"/>
</dbReference>
<feature type="region of interest" description="Disordered" evidence="1">
    <location>
        <begin position="387"/>
        <end position="431"/>
    </location>
</feature>
<dbReference type="EMBL" id="CAJPVJ010002756">
    <property type="protein sequence ID" value="CAG2166746.1"/>
    <property type="molecule type" value="Genomic_DNA"/>
</dbReference>
<reference evidence="2" key="1">
    <citation type="submission" date="2020-11" db="EMBL/GenBank/DDBJ databases">
        <authorList>
            <person name="Tran Van P."/>
        </authorList>
    </citation>
    <scope>NUCLEOTIDE SEQUENCE</scope>
</reference>
<feature type="compositionally biased region" description="Pro residues" evidence="1">
    <location>
        <begin position="388"/>
        <end position="400"/>
    </location>
</feature>
<dbReference type="OrthoDB" id="67688at2759"/>
<name>A0A7R9LTA2_9ACAR</name>
<feature type="compositionally biased region" description="Low complexity" evidence="1">
    <location>
        <begin position="153"/>
        <end position="164"/>
    </location>
</feature>
<gene>
    <name evidence="2" type="ORF">ONB1V03_LOCUS6261</name>
</gene>
<feature type="compositionally biased region" description="Low complexity" evidence="1">
    <location>
        <begin position="264"/>
        <end position="287"/>
    </location>
</feature>
<feature type="region of interest" description="Disordered" evidence="1">
    <location>
        <begin position="239"/>
        <end position="296"/>
    </location>
</feature>
<feature type="region of interest" description="Disordered" evidence="1">
    <location>
        <begin position="591"/>
        <end position="623"/>
    </location>
</feature>
<feature type="compositionally biased region" description="Low complexity" evidence="1">
    <location>
        <begin position="41"/>
        <end position="61"/>
    </location>
</feature>
<feature type="compositionally biased region" description="Low complexity" evidence="1">
    <location>
        <begin position="127"/>
        <end position="146"/>
    </location>
</feature>
<feature type="compositionally biased region" description="Basic and acidic residues" evidence="1">
    <location>
        <begin position="245"/>
        <end position="263"/>
    </location>
</feature>
<evidence type="ECO:0000256" key="1">
    <source>
        <dbReference type="SAM" id="MobiDB-lite"/>
    </source>
</evidence>
<evidence type="ECO:0000313" key="2">
    <source>
        <dbReference type="EMBL" id="CAD7647457.1"/>
    </source>
</evidence>
<protein>
    <submittedName>
        <fullName evidence="2">Uncharacterized protein</fullName>
    </submittedName>
</protein>
<feature type="compositionally biased region" description="Low complexity" evidence="1">
    <location>
        <begin position="84"/>
        <end position="93"/>
    </location>
</feature>